<comment type="subcellular location">
    <subcellularLocation>
        <location evidence="1">Membrane</location>
        <topology evidence="1">Multi-pass membrane protein</topology>
    </subcellularLocation>
</comment>
<gene>
    <name evidence="8" type="ORF">BC739_002910</name>
</gene>
<evidence type="ECO:0000256" key="3">
    <source>
        <dbReference type="ARBA" id="ARBA00022692"/>
    </source>
</evidence>
<dbReference type="PANTHER" id="PTHR32322:SF2">
    <property type="entry name" value="EAMA DOMAIN-CONTAINING PROTEIN"/>
    <property type="match status" value="1"/>
</dbReference>
<evidence type="ECO:0000313" key="8">
    <source>
        <dbReference type="EMBL" id="MBA8925711.1"/>
    </source>
</evidence>
<feature type="transmembrane region" description="Helical" evidence="6">
    <location>
        <begin position="45"/>
        <end position="65"/>
    </location>
</feature>
<evidence type="ECO:0000313" key="9">
    <source>
        <dbReference type="Proteomes" id="UP000517916"/>
    </source>
</evidence>
<feature type="transmembrane region" description="Helical" evidence="6">
    <location>
        <begin position="133"/>
        <end position="152"/>
    </location>
</feature>
<evidence type="ECO:0000256" key="5">
    <source>
        <dbReference type="ARBA" id="ARBA00023136"/>
    </source>
</evidence>
<dbReference type="InterPro" id="IPR037185">
    <property type="entry name" value="EmrE-like"/>
</dbReference>
<name>A0ABR6BFQ1_9PSEU</name>
<feature type="domain" description="EamA" evidence="7">
    <location>
        <begin position="159"/>
        <end position="298"/>
    </location>
</feature>
<dbReference type="Gene3D" id="1.10.3730.20">
    <property type="match status" value="1"/>
</dbReference>
<feature type="transmembrane region" description="Helical" evidence="6">
    <location>
        <begin position="256"/>
        <end position="276"/>
    </location>
</feature>
<dbReference type="RefSeq" id="WP_025360377.1">
    <property type="nucleotide sequence ID" value="NZ_BAAABQ010000059.1"/>
</dbReference>
<dbReference type="Proteomes" id="UP000517916">
    <property type="component" value="Unassembled WGS sequence"/>
</dbReference>
<protein>
    <submittedName>
        <fullName evidence="8">Drug/metabolite transporter (DMT)-like permease</fullName>
    </submittedName>
</protein>
<keyword evidence="3 6" id="KW-0812">Transmembrane</keyword>
<feature type="transmembrane region" description="Helical" evidence="6">
    <location>
        <begin position="226"/>
        <end position="249"/>
    </location>
</feature>
<dbReference type="EMBL" id="JACJID010000002">
    <property type="protein sequence ID" value="MBA8925711.1"/>
    <property type="molecule type" value="Genomic_DNA"/>
</dbReference>
<feature type="transmembrane region" description="Helical" evidence="6">
    <location>
        <begin position="158"/>
        <end position="176"/>
    </location>
</feature>
<evidence type="ECO:0000256" key="6">
    <source>
        <dbReference type="SAM" id="Phobius"/>
    </source>
</evidence>
<dbReference type="PANTHER" id="PTHR32322">
    <property type="entry name" value="INNER MEMBRANE TRANSPORTER"/>
    <property type="match status" value="1"/>
</dbReference>
<keyword evidence="4 6" id="KW-1133">Transmembrane helix</keyword>
<evidence type="ECO:0000256" key="2">
    <source>
        <dbReference type="ARBA" id="ARBA00007362"/>
    </source>
</evidence>
<keyword evidence="5 6" id="KW-0472">Membrane</keyword>
<keyword evidence="9" id="KW-1185">Reference proteome</keyword>
<dbReference type="SUPFAM" id="SSF103481">
    <property type="entry name" value="Multidrug resistance efflux transporter EmrE"/>
    <property type="match status" value="2"/>
</dbReference>
<organism evidence="8 9">
    <name type="scientific">Kutzneria viridogrisea</name>
    <dbReference type="NCBI Taxonomy" id="47990"/>
    <lineage>
        <taxon>Bacteria</taxon>
        <taxon>Bacillati</taxon>
        <taxon>Actinomycetota</taxon>
        <taxon>Actinomycetes</taxon>
        <taxon>Pseudonocardiales</taxon>
        <taxon>Pseudonocardiaceae</taxon>
        <taxon>Kutzneria</taxon>
    </lineage>
</organism>
<dbReference type="Pfam" id="PF00892">
    <property type="entry name" value="EamA"/>
    <property type="match status" value="2"/>
</dbReference>
<feature type="transmembrane region" description="Helical" evidence="6">
    <location>
        <begin position="282"/>
        <end position="301"/>
    </location>
</feature>
<feature type="transmembrane region" description="Helical" evidence="6">
    <location>
        <begin position="188"/>
        <end position="206"/>
    </location>
</feature>
<dbReference type="InterPro" id="IPR000620">
    <property type="entry name" value="EamA_dom"/>
</dbReference>
<dbReference type="InterPro" id="IPR050638">
    <property type="entry name" value="AA-Vitamin_Transporters"/>
</dbReference>
<feature type="transmembrane region" description="Helical" evidence="6">
    <location>
        <begin position="77"/>
        <end position="97"/>
    </location>
</feature>
<feature type="transmembrane region" description="Helical" evidence="6">
    <location>
        <begin position="103"/>
        <end position="121"/>
    </location>
</feature>
<evidence type="ECO:0000256" key="4">
    <source>
        <dbReference type="ARBA" id="ARBA00022989"/>
    </source>
</evidence>
<comment type="caution">
    <text evidence="8">The sequence shown here is derived from an EMBL/GenBank/DDBJ whole genome shotgun (WGS) entry which is preliminary data.</text>
</comment>
<comment type="similarity">
    <text evidence="2">Belongs to the EamA transporter family.</text>
</comment>
<proteinExistence type="inferred from homology"/>
<evidence type="ECO:0000259" key="7">
    <source>
        <dbReference type="Pfam" id="PF00892"/>
    </source>
</evidence>
<accession>A0ABR6BFQ1</accession>
<evidence type="ECO:0000256" key="1">
    <source>
        <dbReference type="ARBA" id="ARBA00004141"/>
    </source>
</evidence>
<sequence>MTTQLSTPVGRRAGATALTVLSAVAFGASGPLARAAMDAGLSAPQVTTARILLAALILLAGYLPLRGLPRFRRDQWQVLLGYALLGVAGVQLLFFVAVSRIPVGVAMLLEFLAPVLVALWIRFVRRTRLPHLMWVGTAFAVLGLAMVAQVWEGLRLDGLGLLAGLGTAICTAAYYLLGEHAASKGDPLALTAAAMVIGGVVVSVVSPPWSIPLSTLSAPTKIGVPVWLLLVLLAGLATAFAYVTGILALRHLPSAVAAVLGLIEPVVAAAGAWLLLGQALTVPQVIGAAVLLAGAALVQFASGRRLEPEPLP</sequence>
<feature type="domain" description="EamA" evidence="7">
    <location>
        <begin position="18"/>
        <end position="147"/>
    </location>
</feature>
<reference evidence="8 9" key="1">
    <citation type="submission" date="2020-08" db="EMBL/GenBank/DDBJ databases">
        <title>Genomic Encyclopedia of Archaeal and Bacterial Type Strains, Phase II (KMG-II): from individual species to whole genera.</title>
        <authorList>
            <person name="Goeker M."/>
        </authorList>
    </citation>
    <scope>NUCLEOTIDE SEQUENCE [LARGE SCALE GENOMIC DNA]</scope>
    <source>
        <strain evidence="8 9">DSM 43850</strain>
    </source>
</reference>